<organism evidence="9 10">
    <name type="scientific">Digitaria exilis</name>
    <dbReference type="NCBI Taxonomy" id="1010633"/>
    <lineage>
        <taxon>Eukaryota</taxon>
        <taxon>Viridiplantae</taxon>
        <taxon>Streptophyta</taxon>
        <taxon>Embryophyta</taxon>
        <taxon>Tracheophyta</taxon>
        <taxon>Spermatophyta</taxon>
        <taxon>Magnoliopsida</taxon>
        <taxon>Liliopsida</taxon>
        <taxon>Poales</taxon>
        <taxon>Poaceae</taxon>
        <taxon>PACMAD clade</taxon>
        <taxon>Panicoideae</taxon>
        <taxon>Panicodae</taxon>
        <taxon>Paniceae</taxon>
        <taxon>Anthephorinae</taxon>
        <taxon>Digitaria</taxon>
    </lineage>
</organism>
<feature type="region of interest" description="Disordered" evidence="7">
    <location>
        <begin position="265"/>
        <end position="284"/>
    </location>
</feature>
<protein>
    <recommendedName>
        <fullName evidence="8">BHLH domain-containing protein</fullName>
    </recommendedName>
</protein>
<dbReference type="SUPFAM" id="SSF47459">
    <property type="entry name" value="HLH, helix-loop-helix DNA-binding domain"/>
    <property type="match status" value="1"/>
</dbReference>
<feature type="compositionally biased region" description="Polar residues" evidence="7">
    <location>
        <begin position="265"/>
        <end position="282"/>
    </location>
</feature>
<dbReference type="GO" id="GO:0046983">
    <property type="term" value="F:protein dimerization activity"/>
    <property type="evidence" value="ECO:0007669"/>
    <property type="project" value="InterPro"/>
</dbReference>
<keyword evidence="6" id="KW-0539">Nucleus</keyword>
<dbReference type="Gene3D" id="4.10.280.10">
    <property type="entry name" value="Helix-loop-helix DNA-binding domain"/>
    <property type="match status" value="1"/>
</dbReference>
<feature type="compositionally biased region" description="Low complexity" evidence="7">
    <location>
        <begin position="394"/>
        <end position="404"/>
    </location>
</feature>
<comment type="similarity">
    <text evidence="2">Belongs to the bHLH protein family.</text>
</comment>
<dbReference type="PROSITE" id="PS50888">
    <property type="entry name" value="BHLH"/>
    <property type="match status" value="1"/>
</dbReference>
<dbReference type="InterPro" id="IPR036638">
    <property type="entry name" value="HLH_DNA-bd_sf"/>
</dbReference>
<name>A0A835AFE7_9POAL</name>
<dbReference type="EMBL" id="JACEFO010002629">
    <property type="protein sequence ID" value="KAF8653107.1"/>
    <property type="molecule type" value="Genomic_DNA"/>
</dbReference>
<evidence type="ECO:0000259" key="8">
    <source>
        <dbReference type="PROSITE" id="PS50888"/>
    </source>
</evidence>
<evidence type="ECO:0000256" key="7">
    <source>
        <dbReference type="SAM" id="MobiDB-lite"/>
    </source>
</evidence>
<dbReference type="SMART" id="SM00353">
    <property type="entry name" value="HLH"/>
    <property type="match status" value="1"/>
</dbReference>
<dbReference type="PANTHER" id="PTHR16223">
    <property type="entry name" value="TRANSCRIPTION FACTOR BHLH83-RELATED"/>
    <property type="match status" value="1"/>
</dbReference>
<comment type="subcellular location">
    <subcellularLocation>
        <location evidence="1">Nucleus</location>
    </subcellularLocation>
</comment>
<feature type="domain" description="BHLH" evidence="8">
    <location>
        <begin position="317"/>
        <end position="366"/>
    </location>
</feature>
<dbReference type="GO" id="GO:0080147">
    <property type="term" value="P:root hair cell development"/>
    <property type="evidence" value="ECO:0007669"/>
    <property type="project" value="UniProtKB-ARBA"/>
</dbReference>
<gene>
    <name evidence="9" type="ORF">HU200_062549</name>
</gene>
<proteinExistence type="inferred from homology"/>
<keyword evidence="5" id="KW-0804">Transcription</keyword>
<dbReference type="AlphaFoldDB" id="A0A835AFE7"/>
<evidence type="ECO:0000256" key="4">
    <source>
        <dbReference type="ARBA" id="ARBA00023125"/>
    </source>
</evidence>
<keyword evidence="10" id="KW-1185">Reference proteome</keyword>
<dbReference type="GO" id="GO:0005634">
    <property type="term" value="C:nucleus"/>
    <property type="evidence" value="ECO:0007669"/>
    <property type="project" value="UniProtKB-SubCell"/>
</dbReference>
<evidence type="ECO:0000256" key="5">
    <source>
        <dbReference type="ARBA" id="ARBA00023163"/>
    </source>
</evidence>
<evidence type="ECO:0000256" key="2">
    <source>
        <dbReference type="ARBA" id="ARBA00005510"/>
    </source>
</evidence>
<evidence type="ECO:0000313" key="9">
    <source>
        <dbReference type="EMBL" id="KAF8653107.1"/>
    </source>
</evidence>
<dbReference type="Proteomes" id="UP000636709">
    <property type="component" value="Unassembled WGS sequence"/>
</dbReference>
<evidence type="ECO:0000256" key="3">
    <source>
        <dbReference type="ARBA" id="ARBA00023015"/>
    </source>
</evidence>
<sequence>MGGFVDPFIPAPAWPQDIVFNGTSWSGSDSSLADSSGTYLAAAPEQDAEFHLQNSTSLMLLNGNTKEIVSPVELHKQFLQAQLQDDVTQGLNFEMDGALMGGTLGSVMNTPCAISLADSAPVVCSSNDSSGSEQSGLPQFLLGEQPVPAPATWPSTFTQISSLVGEETSQSFDFGVVSNDDLLHEGCAADGKKYPQLRNVPSAPLQLQNDADFNTGKMLSFAPGPGQQVNANFEDLQINQKEFSGLHHLNLSSLVSGQLSSFNATGVTPNPKQSNEVSSGKNGLNAAPFMARSEVPNGSGVAGNGAPKPRVRARRGQATDPHSIAERLRREKISDRMKNLQELVPNSNRTDKASMLDEIIDYVKFLQLQVKVLSMSRLGATEAVVPLLTESQTESSSGGLLLSPRSRRQQASGGSLLGPSKLQDGAEFEQEVVQLMENNMTTAMQYLQSKGLCLMPIALASAISDQEGTSSAAERPVISGAAEEADDAGLEKLDAKEMLRGVNAFGGAREMRSRA</sequence>
<keyword evidence="4" id="KW-0238">DNA-binding</keyword>
<dbReference type="GO" id="GO:0000978">
    <property type="term" value="F:RNA polymerase II cis-regulatory region sequence-specific DNA binding"/>
    <property type="evidence" value="ECO:0007669"/>
    <property type="project" value="TreeGrafter"/>
</dbReference>
<dbReference type="InterPro" id="IPR011598">
    <property type="entry name" value="bHLH_dom"/>
</dbReference>
<feature type="region of interest" description="Disordered" evidence="7">
    <location>
        <begin position="394"/>
        <end position="421"/>
    </location>
</feature>
<dbReference type="GO" id="GO:0000981">
    <property type="term" value="F:DNA-binding transcription factor activity, RNA polymerase II-specific"/>
    <property type="evidence" value="ECO:0007669"/>
    <property type="project" value="TreeGrafter"/>
</dbReference>
<evidence type="ECO:0000313" key="10">
    <source>
        <dbReference type="Proteomes" id="UP000636709"/>
    </source>
</evidence>
<dbReference type="PANTHER" id="PTHR16223:SF215">
    <property type="entry name" value="OS02G0564700 PROTEIN"/>
    <property type="match status" value="1"/>
</dbReference>
<dbReference type="InterPro" id="IPR045843">
    <property type="entry name" value="IND-like"/>
</dbReference>
<dbReference type="Pfam" id="PF00010">
    <property type="entry name" value="HLH"/>
    <property type="match status" value="1"/>
</dbReference>
<feature type="region of interest" description="Disordered" evidence="7">
    <location>
        <begin position="293"/>
        <end position="321"/>
    </location>
</feature>
<comment type="caution">
    <text evidence="9">The sequence shown here is derived from an EMBL/GenBank/DDBJ whole genome shotgun (WGS) entry which is preliminary data.</text>
</comment>
<dbReference type="FunFam" id="4.10.280.10:FF:000017">
    <property type="entry name" value="Transcription factor bHLH66"/>
    <property type="match status" value="1"/>
</dbReference>
<reference evidence="9" key="1">
    <citation type="submission" date="2020-07" db="EMBL/GenBank/DDBJ databases">
        <title>Genome sequence and genetic diversity analysis of an under-domesticated orphan crop, white fonio (Digitaria exilis).</title>
        <authorList>
            <person name="Bennetzen J.L."/>
            <person name="Chen S."/>
            <person name="Ma X."/>
            <person name="Wang X."/>
            <person name="Yssel A.E.J."/>
            <person name="Chaluvadi S.R."/>
            <person name="Johnson M."/>
            <person name="Gangashetty P."/>
            <person name="Hamidou F."/>
            <person name="Sanogo M.D."/>
            <person name="Zwaenepoel A."/>
            <person name="Wallace J."/>
            <person name="Van De Peer Y."/>
            <person name="Van Deynze A."/>
        </authorList>
    </citation>
    <scope>NUCLEOTIDE SEQUENCE</scope>
    <source>
        <tissue evidence="9">Leaves</tissue>
    </source>
</reference>
<keyword evidence="3" id="KW-0805">Transcription regulation</keyword>
<evidence type="ECO:0000256" key="6">
    <source>
        <dbReference type="ARBA" id="ARBA00023242"/>
    </source>
</evidence>
<dbReference type="OrthoDB" id="2020857at2759"/>
<accession>A0A835AFE7</accession>
<evidence type="ECO:0000256" key="1">
    <source>
        <dbReference type="ARBA" id="ARBA00004123"/>
    </source>
</evidence>
<feature type="region of interest" description="Disordered" evidence="7">
    <location>
        <begin position="465"/>
        <end position="484"/>
    </location>
</feature>